<reference evidence="2 3" key="1">
    <citation type="journal article" date="2015" name="Genome Biol. Evol.">
        <title>Comparative Genomics of a Bacterivorous Green Alga Reveals Evolutionary Causalities and Consequences of Phago-Mixotrophic Mode of Nutrition.</title>
        <authorList>
            <person name="Burns J.A."/>
            <person name="Paasch A."/>
            <person name="Narechania A."/>
            <person name="Kim E."/>
        </authorList>
    </citation>
    <scope>NUCLEOTIDE SEQUENCE [LARGE SCALE GENOMIC DNA]</scope>
    <source>
        <strain evidence="2 3">PLY_AMNH</strain>
    </source>
</reference>
<comment type="caution">
    <text evidence="2">The sequence shown here is derived from an EMBL/GenBank/DDBJ whole genome shotgun (WGS) entry which is preliminary data.</text>
</comment>
<dbReference type="InterPro" id="IPR018490">
    <property type="entry name" value="cNMP-bd_dom_sf"/>
</dbReference>
<dbReference type="Proteomes" id="UP001190700">
    <property type="component" value="Unassembled WGS sequence"/>
</dbReference>
<evidence type="ECO:0000313" key="2">
    <source>
        <dbReference type="EMBL" id="KAK3266490.1"/>
    </source>
</evidence>
<dbReference type="InterPro" id="IPR014710">
    <property type="entry name" value="RmlC-like_jellyroll"/>
</dbReference>
<sequence>MMNYVITKLGLSEAGFAVTAAVTFKKYVRKREVKERSEFLRRIKLASIYGSDGHLSSSQMMLLRTLCNRQYESRQISEHLDVCILAYYSNKFFSDQTFEDIKELCKGLQFKEVSQGTAIVTQGEIADCLYILLKGCATVQVKGEGGEVLKVATLKQGALFGEMAIITGNPRAATVTAEVSTCLLTVDKTTFKKVFYSRVHDQTYLHLLNQVMAFRSLDSKHVARLAASMSMALFKKDTIFDVDKSSALYFVKQGQLSLFEPSVRVLDAAGTTPRFSAQQVLRLPSELLRSQGTMLHVFLEASFFGESSAFPELQHGWQVIADTDTELLQIGVATFLCQTSIAE</sequence>
<dbReference type="SMART" id="SM00100">
    <property type="entry name" value="cNMP"/>
    <property type="match status" value="1"/>
</dbReference>
<dbReference type="PRINTS" id="PR00103">
    <property type="entry name" value="CAMPKINASE"/>
</dbReference>
<accession>A0AAE0FVP7</accession>
<protein>
    <recommendedName>
        <fullName evidence="1">Cyclic nucleotide-binding domain-containing protein</fullName>
    </recommendedName>
</protein>
<dbReference type="EMBL" id="LGRX02013027">
    <property type="protein sequence ID" value="KAK3266490.1"/>
    <property type="molecule type" value="Genomic_DNA"/>
</dbReference>
<feature type="domain" description="Cyclic nucleotide-binding" evidence="1">
    <location>
        <begin position="92"/>
        <end position="195"/>
    </location>
</feature>
<organism evidence="2 3">
    <name type="scientific">Cymbomonas tetramitiformis</name>
    <dbReference type="NCBI Taxonomy" id="36881"/>
    <lineage>
        <taxon>Eukaryota</taxon>
        <taxon>Viridiplantae</taxon>
        <taxon>Chlorophyta</taxon>
        <taxon>Pyramimonadophyceae</taxon>
        <taxon>Pyramimonadales</taxon>
        <taxon>Pyramimonadaceae</taxon>
        <taxon>Cymbomonas</taxon>
    </lineage>
</organism>
<dbReference type="InterPro" id="IPR018488">
    <property type="entry name" value="cNMP-bd_CS"/>
</dbReference>
<dbReference type="PROSITE" id="PS00888">
    <property type="entry name" value="CNMP_BINDING_1"/>
    <property type="match status" value="1"/>
</dbReference>
<dbReference type="SUPFAM" id="SSF51206">
    <property type="entry name" value="cAMP-binding domain-like"/>
    <property type="match status" value="2"/>
</dbReference>
<name>A0AAE0FVP7_9CHLO</name>
<dbReference type="AlphaFoldDB" id="A0AAE0FVP7"/>
<dbReference type="Pfam" id="PF00027">
    <property type="entry name" value="cNMP_binding"/>
    <property type="match status" value="1"/>
</dbReference>
<dbReference type="PROSITE" id="PS00889">
    <property type="entry name" value="CNMP_BINDING_2"/>
    <property type="match status" value="1"/>
</dbReference>
<dbReference type="InterPro" id="IPR000595">
    <property type="entry name" value="cNMP-bd_dom"/>
</dbReference>
<feature type="non-terminal residue" evidence="2">
    <location>
        <position position="343"/>
    </location>
</feature>
<evidence type="ECO:0000313" key="3">
    <source>
        <dbReference type="Proteomes" id="UP001190700"/>
    </source>
</evidence>
<evidence type="ECO:0000259" key="1">
    <source>
        <dbReference type="PROSITE" id="PS50042"/>
    </source>
</evidence>
<keyword evidence="3" id="KW-1185">Reference proteome</keyword>
<gene>
    <name evidence="2" type="ORF">CYMTET_24890</name>
</gene>
<dbReference type="Gene3D" id="2.60.120.10">
    <property type="entry name" value="Jelly Rolls"/>
    <property type="match status" value="2"/>
</dbReference>
<dbReference type="PANTHER" id="PTHR23011">
    <property type="entry name" value="CYCLIC NUCLEOTIDE-BINDING DOMAIN CONTAINING PROTEIN"/>
    <property type="match status" value="1"/>
</dbReference>
<dbReference type="PROSITE" id="PS50042">
    <property type="entry name" value="CNMP_BINDING_3"/>
    <property type="match status" value="1"/>
</dbReference>
<proteinExistence type="predicted"/>
<dbReference type="PANTHER" id="PTHR23011:SF28">
    <property type="entry name" value="CYCLIC NUCLEOTIDE-BINDING DOMAIN CONTAINING PROTEIN"/>
    <property type="match status" value="1"/>
</dbReference>
<dbReference type="CDD" id="cd00038">
    <property type="entry name" value="CAP_ED"/>
    <property type="match status" value="1"/>
</dbReference>